<dbReference type="Proteomes" id="UP001320876">
    <property type="component" value="Unassembled WGS sequence"/>
</dbReference>
<dbReference type="SUPFAM" id="SSF47598">
    <property type="entry name" value="Ribbon-helix-helix"/>
    <property type="match status" value="1"/>
</dbReference>
<dbReference type="RefSeq" id="WP_264486438.1">
    <property type="nucleotide sequence ID" value="NZ_JAPDDT010000002.1"/>
</dbReference>
<name>A0ABT3GH29_9BACT</name>
<organism evidence="1 2">
    <name type="scientific">Luteolibacter arcticus</name>
    <dbReference type="NCBI Taxonomy" id="1581411"/>
    <lineage>
        <taxon>Bacteria</taxon>
        <taxon>Pseudomonadati</taxon>
        <taxon>Verrucomicrobiota</taxon>
        <taxon>Verrucomicrobiia</taxon>
        <taxon>Verrucomicrobiales</taxon>
        <taxon>Verrucomicrobiaceae</taxon>
        <taxon>Luteolibacter</taxon>
    </lineage>
</organism>
<evidence type="ECO:0000313" key="1">
    <source>
        <dbReference type="EMBL" id="MCW1922329.1"/>
    </source>
</evidence>
<sequence>MSTLSIRLPNSLHQHAKRLAESEGISINQLVSSALAEKLSALDAERYLRERVERGHNVAIDTILAKVPDVPPEEHDRLSER</sequence>
<comment type="caution">
    <text evidence="1">The sequence shown here is derived from an EMBL/GenBank/DDBJ whole genome shotgun (WGS) entry which is preliminary data.</text>
</comment>
<evidence type="ECO:0000313" key="2">
    <source>
        <dbReference type="Proteomes" id="UP001320876"/>
    </source>
</evidence>
<reference evidence="1 2" key="1">
    <citation type="submission" date="2022-10" db="EMBL/GenBank/DDBJ databases">
        <title>Luteolibacter arcticus strain CCTCC AB 2014275, whole genome shotgun sequencing project.</title>
        <authorList>
            <person name="Zhao G."/>
            <person name="Shen L."/>
        </authorList>
    </citation>
    <scope>NUCLEOTIDE SEQUENCE [LARGE SCALE GENOMIC DNA]</scope>
    <source>
        <strain evidence="1 2">CCTCC AB 2014275</strain>
    </source>
</reference>
<accession>A0ABT3GH29</accession>
<dbReference type="InterPro" id="IPR008651">
    <property type="entry name" value="Uncharacterised_HicB"/>
</dbReference>
<gene>
    <name evidence="1" type="ORF">OKA05_07170</name>
</gene>
<dbReference type="EMBL" id="JAPDDT010000002">
    <property type="protein sequence ID" value="MCW1922329.1"/>
    <property type="molecule type" value="Genomic_DNA"/>
</dbReference>
<proteinExistence type="predicted"/>
<dbReference type="Pfam" id="PF05534">
    <property type="entry name" value="HicB"/>
    <property type="match status" value="1"/>
</dbReference>
<keyword evidence="2" id="KW-1185">Reference proteome</keyword>
<protein>
    <submittedName>
        <fullName evidence="1">Type II toxin-antitoxin system HicB family antitoxin</fullName>
    </submittedName>
</protein>
<dbReference type="InterPro" id="IPR010985">
    <property type="entry name" value="Ribbon_hlx_hlx"/>
</dbReference>